<evidence type="ECO:0000313" key="1">
    <source>
        <dbReference type="EMBL" id="CDW34711.1"/>
    </source>
</evidence>
<organism evidence="1">
    <name type="scientific">Lepeophtheirus salmonis</name>
    <name type="common">Salmon louse</name>
    <name type="synonym">Caligus salmonis</name>
    <dbReference type="NCBI Taxonomy" id="72036"/>
    <lineage>
        <taxon>Eukaryota</taxon>
        <taxon>Metazoa</taxon>
        <taxon>Ecdysozoa</taxon>
        <taxon>Arthropoda</taxon>
        <taxon>Crustacea</taxon>
        <taxon>Multicrustacea</taxon>
        <taxon>Hexanauplia</taxon>
        <taxon>Copepoda</taxon>
        <taxon>Siphonostomatoida</taxon>
        <taxon>Caligidae</taxon>
        <taxon>Lepeophtheirus</taxon>
    </lineage>
</organism>
<accession>A0A0K2UAI2</accession>
<dbReference type="EMBL" id="HACA01017350">
    <property type="protein sequence ID" value="CDW34711.1"/>
    <property type="molecule type" value="Transcribed_RNA"/>
</dbReference>
<name>A0A0K2UAI2_LEPSM</name>
<proteinExistence type="predicted"/>
<sequence length="43" mass="5283">MDCLPSHECIRRELVLTFVLYYSKRKKKSIMASVYKKTRLFHY</sequence>
<protein>
    <submittedName>
        <fullName evidence="1">Uncharacterized protein</fullName>
    </submittedName>
</protein>
<reference evidence="1" key="1">
    <citation type="submission" date="2014-05" db="EMBL/GenBank/DDBJ databases">
        <authorList>
            <person name="Chronopoulou M."/>
        </authorList>
    </citation>
    <scope>NUCLEOTIDE SEQUENCE</scope>
    <source>
        <tissue evidence="1">Whole organism</tissue>
    </source>
</reference>
<dbReference type="AlphaFoldDB" id="A0A0K2UAI2"/>